<evidence type="ECO:0000313" key="2">
    <source>
        <dbReference type="EMBL" id="SVB41222.1"/>
    </source>
</evidence>
<feature type="non-terminal residue" evidence="2">
    <location>
        <position position="112"/>
    </location>
</feature>
<proteinExistence type="predicted"/>
<evidence type="ECO:0000256" key="1">
    <source>
        <dbReference type="SAM" id="MobiDB-lite"/>
    </source>
</evidence>
<reference evidence="2" key="1">
    <citation type="submission" date="2018-05" db="EMBL/GenBank/DDBJ databases">
        <authorList>
            <person name="Lanie J.A."/>
            <person name="Ng W.-L."/>
            <person name="Kazmierczak K.M."/>
            <person name="Andrzejewski T.M."/>
            <person name="Davidsen T.M."/>
            <person name="Wayne K.J."/>
            <person name="Tettelin H."/>
            <person name="Glass J.I."/>
            <person name="Rusch D."/>
            <person name="Podicherti R."/>
            <person name="Tsui H.-C.T."/>
            <person name="Winkler M.E."/>
        </authorList>
    </citation>
    <scope>NUCLEOTIDE SEQUENCE</scope>
</reference>
<feature type="region of interest" description="Disordered" evidence="1">
    <location>
        <begin position="85"/>
        <end position="112"/>
    </location>
</feature>
<name>A0A382DT09_9ZZZZ</name>
<accession>A0A382DT09</accession>
<dbReference type="EMBL" id="UINC01040814">
    <property type="protein sequence ID" value="SVB41222.1"/>
    <property type="molecule type" value="Genomic_DNA"/>
</dbReference>
<gene>
    <name evidence="2" type="ORF">METZ01_LOCUS194076</name>
</gene>
<sequence length="112" mass="12141">METEQEISNTANNFGGCPVASELGIDLFAPGSQEHWFEDYITLHNEAPISKIPGGGWLPGTDAFVLTKFEDIAKITRDPIFSDFSPSEGRAARGGSSKLENEIFEEAGFGET</sequence>
<organism evidence="2">
    <name type="scientific">marine metagenome</name>
    <dbReference type="NCBI Taxonomy" id="408172"/>
    <lineage>
        <taxon>unclassified sequences</taxon>
        <taxon>metagenomes</taxon>
        <taxon>ecological metagenomes</taxon>
    </lineage>
</organism>
<protein>
    <submittedName>
        <fullName evidence="2">Uncharacterized protein</fullName>
    </submittedName>
</protein>
<dbReference type="AlphaFoldDB" id="A0A382DT09"/>